<evidence type="ECO:0000259" key="1">
    <source>
        <dbReference type="Pfam" id="PF18974"/>
    </source>
</evidence>
<organism evidence="2 3">
    <name type="scientific">Legionella busanensis</name>
    <dbReference type="NCBI Taxonomy" id="190655"/>
    <lineage>
        <taxon>Bacteria</taxon>
        <taxon>Pseudomonadati</taxon>
        <taxon>Pseudomonadota</taxon>
        <taxon>Gammaproteobacteria</taxon>
        <taxon>Legionellales</taxon>
        <taxon>Legionellaceae</taxon>
        <taxon>Legionella</taxon>
    </lineage>
</organism>
<dbReference type="EMBL" id="UGOD01000003">
    <property type="protein sequence ID" value="STX81319.1"/>
    <property type="molecule type" value="Genomic_DNA"/>
</dbReference>
<dbReference type="Proteomes" id="UP000254794">
    <property type="component" value="Unassembled WGS sequence"/>
</dbReference>
<dbReference type="RefSeq" id="WP_160116233.1">
    <property type="nucleotide sequence ID" value="NZ_CAAAHP010000010.1"/>
</dbReference>
<keyword evidence="3" id="KW-1185">Reference proteome</keyword>
<gene>
    <name evidence="2" type="primary">traC_2</name>
    <name evidence="2" type="ORF">NCTC13316_03188</name>
</gene>
<keyword evidence="2" id="KW-0808">Transferase</keyword>
<accession>A0A378K9X0</accession>
<feature type="domain" description="DUF5710" evidence="1">
    <location>
        <begin position="2"/>
        <end position="33"/>
    </location>
</feature>
<keyword evidence="2" id="KW-0548">Nucleotidyltransferase</keyword>
<evidence type="ECO:0000313" key="2">
    <source>
        <dbReference type="EMBL" id="STX81319.1"/>
    </source>
</evidence>
<protein>
    <submittedName>
        <fullName evidence="2">DNA primase TraC</fullName>
        <ecNumber evidence="2">2.7.7.-</ecNumber>
    </submittedName>
</protein>
<sequence length="45" mass="5545">MRFYLEVPFSEKEEAKDLGCLWDPRQKRWYLSEENPGLWLDGHFK</sequence>
<dbReference type="OrthoDB" id="9792687at2"/>
<proteinExistence type="predicted"/>
<dbReference type="Pfam" id="PF18974">
    <property type="entry name" value="DUF5710"/>
    <property type="match status" value="1"/>
</dbReference>
<dbReference type="InterPro" id="IPR043764">
    <property type="entry name" value="DUF5710"/>
</dbReference>
<dbReference type="AlphaFoldDB" id="A0A378K9X0"/>
<dbReference type="EC" id="2.7.7.-" evidence="2"/>
<name>A0A378K9X0_9GAMM</name>
<dbReference type="GO" id="GO:0016779">
    <property type="term" value="F:nucleotidyltransferase activity"/>
    <property type="evidence" value="ECO:0007669"/>
    <property type="project" value="UniProtKB-KW"/>
</dbReference>
<reference evidence="2 3" key="1">
    <citation type="submission" date="2018-06" db="EMBL/GenBank/DDBJ databases">
        <authorList>
            <consortium name="Pathogen Informatics"/>
            <person name="Doyle S."/>
        </authorList>
    </citation>
    <scope>NUCLEOTIDE SEQUENCE [LARGE SCALE GENOMIC DNA]</scope>
    <source>
        <strain evidence="2 3">NCTC13316</strain>
    </source>
</reference>
<evidence type="ECO:0000313" key="3">
    <source>
        <dbReference type="Proteomes" id="UP000254794"/>
    </source>
</evidence>